<dbReference type="CDD" id="cd04492">
    <property type="entry name" value="YhaM_OBF_like"/>
    <property type="match status" value="1"/>
</dbReference>
<dbReference type="Pfam" id="PF01966">
    <property type="entry name" value="HD"/>
    <property type="match status" value="1"/>
</dbReference>
<dbReference type="InterPro" id="IPR003607">
    <property type="entry name" value="HD/PDEase_dom"/>
</dbReference>
<dbReference type="GO" id="GO:0003676">
    <property type="term" value="F:nucleic acid binding"/>
    <property type="evidence" value="ECO:0007669"/>
    <property type="project" value="InterPro"/>
</dbReference>
<dbReference type="AlphaFoldDB" id="A0A8J6NYX5"/>
<name>A0A8J6NYX5_9BACT</name>
<evidence type="ECO:0000259" key="2">
    <source>
        <dbReference type="PROSITE" id="PS51831"/>
    </source>
</evidence>
<dbReference type="EMBL" id="JACNIG010000204">
    <property type="protein sequence ID" value="MBC8432085.1"/>
    <property type="molecule type" value="Genomic_DNA"/>
</dbReference>
<feature type="domain" description="HD" evidence="2">
    <location>
        <begin position="162"/>
        <end position="282"/>
    </location>
</feature>
<organism evidence="3 4">
    <name type="scientific">Candidatus Desulfatibia vada</name>
    <dbReference type="NCBI Taxonomy" id="2841696"/>
    <lineage>
        <taxon>Bacteria</taxon>
        <taxon>Pseudomonadati</taxon>
        <taxon>Thermodesulfobacteriota</taxon>
        <taxon>Desulfobacteria</taxon>
        <taxon>Desulfobacterales</taxon>
        <taxon>Desulfobacterales incertae sedis</taxon>
        <taxon>Candidatus Desulfatibia</taxon>
    </lineage>
</organism>
<sequence>MKKQYINDLKPGDFVDDIFVLSEKTVAQKKDGKNYLNVVLSDKTGSIKGVVWDDVGRIASGPASGDVVRIQAGVNEYRGVAQLVIKNMEACSAEVFDPSVFLPATRLNIDSMLQRLLTVTASFKDDYLKALLDAFWNDKEFVRKFKTAPAAKKMHHAYIGGLLEHTLSMATLADKIAGHYSGIDRDLLIAGAILHDIGKTRELEYELKIDYSDEGRFLSHIVIGLEMIEEKLGQIEDFPQEQKLLLKHLIVSHHGTQEFGSPEPPKTIEAVLLNYIDEMDSKVKAVRDFIAMQDSNETWTSFHRLLGRHFYVGKP</sequence>
<dbReference type="Proteomes" id="UP000605201">
    <property type="component" value="Unassembled WGS sequence"/>
</dbReference>
<proteinExistence type="predicted"/>
<dbReference type="PROSITE" id="PS51831">
    <property type="entry name" value="HD"/>
    <property type="match status" value="1"/>
</dbReference>
<dbReference type="GO" id="GO:0016787">
    <property type="term" value="F:hydrolase activity"/>
    <property type="evidence" value="ECO:0007669"/>
    <property type="project" value="UniProtKB-KW"/>
</dbReference>
<protein>
    <submittedName>
        <fullName evidence="3">HD domain-containing protein</fullName>
    </submittedName>
</protein>
<dbReference type="Gene3D" id="2.40.50.140">
    <property type="entry name" value="Nucleic acid-binding proteins"/>
    <property type="match status" value="1"/>
</dbReference>
<dbReference type="SMART" id="SM00471">
    <property type="entry name" value="HDc"/>
    <property type="match status" value="1"/>
</dbReference>
<evidence type="ECO:0000256" key="1">
    <source>
        <dbReference type="ARBA" id="ARBA00022801"/>
    </source>
</evidence>
<accession>A0A8J6NYX5</accession>
<dbReference type="InterPro" id="IPR006674">
    <property type="entry name" value="HD_domain"/>
</dbReference>
<evidence type="ECO:0000313" key="4">
    <source>
        <dbReference type="Proteomes" id="UP000605201"/>
    </source>
</evidence>
<dbReference type="InterPro" id="IPR004365">
    <property type="entry name" value="NA-bd_OB_tRNA"/>
</dbReference>
<keyword evidence="1" id="KW-0378">Hydrolase</keyword>
<dbReference type="InterPro" id="IPR050798">
    <property type="entry name" value="YhaM_exoribonuc/phosphodiest"/>
</dbReference>
<gene>
    <name evidence="3" type="ORF">H8D96_09205</name>
</gene>
<dbReference type="InterPro" id="IPR012340">
    <property type="entry name" value="NA-bd_OB-fold"/>
</dbReference>
<dbReference type="PANTHER" id="PTHR37294">
    <property type="entry name" value="3'-5' EXORIBONUCLEASE YHAM"/>
    <property type="match status" value="1"/>
</dbReference>
<dbReference type="NCBIfam" id="TIGR00277">
    <property type="entry name" value="HDIG"/>
    <property type="match status" value="1"/>
</dbReference>
<comment type="caution">
    <text evidence="3">The sequence shown here is derived from an EMBL/GenBank/DDBJ whole genome shotgun (WGS) entry which is preliminary data.</text>
</comment>
<dbReference type="InterPro" id="IPR006675">
    <property type="entry name" value="HDIG_dom"/>
</dbReference>
<reference evidence="3 4" key="1">
    <citation type="submission" date="2020-08" db="EMBL/GenBank/DDBJ databases">
        <title>Bridging the membrane lipid divide: bacteria of the FCB group superphylum have the potential to synthesize archaeal ether lipids.</title>
        <authorList>
            <person name="Villanueva L."/>
            <person name="Von Meijenfeldt F.A.B."/>
            <person name="Westbye A.B."/>
            <person name="Yadav S."/>
            <person name="Hopmans E.C."/>
            <person name="Dutilh B.E."/>
            <person name="Sinninghe Damste J.S."/>
        </authorList>
    </citation>
    <scope>NUCLEOTIDE SEQUENCE [LARGE SCALE GENOMIC DNA]</scope>
    <source>
        <strain evidence="3">NIOZ-UU17</strain>
    </source>
</reference>
<dbReference type="Pfam" id="PF01336">
    <property type="entry name" value="tRNA_anti-codon"/>
    <property type="match status" value="1"/>
</dbReference>
<dbReference type="CDD" id="cd00077">
    <property type="entry name" value="HDc"/>
    <property type="match status" value="1"/>
</dbReference>
<dbReference type="SUPFAM" id="SSF109604">
    <property type="entry name" value="HD-domain/PDEase-like"/>
    <property type="match status" value="1"/>
</dbReference>
<dbReference type="Gene3D" id="1.10.3210.10">
    <property type="entry name" value="Hypothetical protein af1432"/>
    <property type="match status" value="1"/>
</dbReference>
<evidence type="ECO:0000313" key="3">
    <source>
        <dbReference type="EMBL" id="MBC8432085.1"/>
    </source>
</evidence>
<dbReference type="GO" id="GO:0031125">
    <property type="term" value="P:rRNA 3'-end processing"/>
    <property type="evidence" value="ECO:0007669"/>
    <property type="project" value="TreeGrafter"/>
</dbReference>
<dbReference type="SUPFAM" id="SSF50249">
    <property type="entry name" value="Nucleic acid-binding proteins"/>
    <property type="match status" value="1"/>
</dbReference>
<dbReference type="PANTHER" id="PTHR37294:SF1">
    <property type="entry name" value="3'-5' EXORIBONUCLEASE YHAM"/>
    <property type="match status" value="1"/>
</dbReference>